<gene>
    <name evidence="5" type="ORF">URODEC1_LOCUS115487</name>
</gene>
<sequence>MAFYAIAPLLCTLAQSELYMHLYINQVSEGANRNQVVVVNTTEGFGRTVITNWPIADGPAPNATIVGRAQGMHFLSSSQAKYNWYTSMNLVFEDTRFAGSSLQVMGTFPKDGQWSISGGTGEFTMARGIVNYKKIQDTGYSNIRELHVHAYYTPMIGDSGFRDCNSWKLGA</sequence>
<evidence type="ECO:0000313" key="5">
    <source>
        <dbReference type="EMBL" id="CAL5093670.1"/>
    </source>
</evidence>
<comment type="similarity">
    <text evidence="1 4">Belongs to the plant dirigent protein family.</text>
</comment>
<accession>A0ABC9GEU3</accession>
<dbReference type="AlphaFoldDB" id="A0ABC9GEU3"/>
<dbReference type="EMBL" id="OZ075119">
    <property type="protein sequence ID" value="CAL5093670.1"/>
    <property type="molecule type" value="Genomic_DNA"/>
</dbReference>
<dbReference type="GO" id="GO:0048046">
    <property type="term" value="C:apoplast"/>
    <property type="evidence" value="ECO:0007669"/>
    <property type="project" value="UniProtKB-SubCell"/>
</dbReference>
<evidence type="ECO:0000256" key="1">
    <source>
        <dbReference type="ARBA" id="ARBA00010746"/>
    </source>
</evidence>
<dbReference type="Pfam" id="PF03018">
    <property type="entry name" value="Dirigent"/>
    <property type="match status" value="1"/>
</dbReference>
<dbReference type="Gene3D" id="2.40.480.10">
    <property type="entry name" value="Allene oxide cyclase-like"/>
    <property type="match status" value="1"/>
</dbReference>
<feature type="chain" id="PRO_5044529711" description="Dirigent protein" evidence="4">
    <location>
        <begin position="17"/>
        <end position="171"/>
    </location>
</feature>
<dbReference type="PANTHER" id="PTHR21495">
    <property type="entry name" value="NUCLEOPORIN-RELATED"/>
    <property type="match status" value="1"/>
</dbReference>
<evidence type="ECO:0000256" key="2">
    <source>
        <dbReference type="ARBA" id="ARBA00011738"/>
    </source>
</evidence>
<keyword evidence="4" id="KW-0732">Signal</keyword>
<evidence type="ECO:0000256" key="3">
    <source>
        <dbReference type="ARBA" id="ARBA00022525"/>
    </source>
</evidence>
<dbReference type="InterPro" id="IPR044859">
    <property type="entry name" value="Allene_oxi_cyc_Dirigent"/>
</dbReference>
<name>A0ABC9GEU3_9POAL</name>
<keyword evidence="6" id="KW-1185">Reference proteome</keyword>
<feature type="signal peptide" evidence="4">
    <location>
        <begin position="1"/>
        <end position="16"/>
    </location>
</feature>
<dbReference type="GO" id="GO:0009699">
    <property type="term" value="P:phenylpropanoid biosynthetic process"/>
    <property type="evidence" value="ECO:0007669"/>
    <property type="project" value="UniProtKB-ARBA"/>
</dbReference>
<keyword evidence="4" id="KW-0052">Apoplast</keyword>
<evidence type="ECO:0000256" key="4">
    <source>
        <dbReference type="RuleBase" id="RU363099"/>
    </source>
</evidence>
<comment type="subcellular location">
    <subcellularLocation>
        <location evidence="4">Secreted</location>
        <location evidence="4">Extracellular space</location>
        <location evidence="4">Apoplast</location>
    </subcellularLocation>
</comment>
<keyword evidence="3 4" id="KW-0964">Secreted</keyword>
<proteinExistence type="inferred from homology"/>
<comment type="function">
    <text evidence="4">Dirigent proteins impart stereoselectivity on the phenoxy radical-coupling reaction, yielding optically active lignans from two molecules of coniferyl alcohol in the biosynthesis of lignans, flavonolignans, and alkaloids and thus plays a central role in plant secondary metabolism.</text>
</comment>
<evidence type="ECO:0000313" key="6">
    <source>
        <dbReference type="Proteomes" id="UP001497457"/>
    </source>
</evidence>
<dbReference type="Proteomes" id="UP001497457">
    <property type="component" value="Chromosome 9rd"/>
</dbReference>
<comment type="subunit">
    <text evidence="2 4">Homodimer.</text>
</comment>
<protein>
    <recommendedName>
        <fullName evidence="4">Dirigent protein</fullName>
    </recommendedName>
</protein>
<dbReference type="InterPro" id="IPR004265">
    <property type="entry name" value="Dirigent"/>
</dbReference>
<reference evidence="5" key="1">
    <citation type="submission" date="2024-10" db="EMBL/GenBank/DDBJ databases">
        <authorList>
            <person name="Ryan C."/>
        </authorList>
    </citation>
    <scope>NUCLEOTIDE SEQUENCE [LARGE SCALE GENOMIC DNA]</scope>
</reference>
<organism evidence="5 6">
    <name type="scientific">Urochloa decumbens</name>
    <dbReference type="NCBI Taxonomy" id="240449"/>
    <lineage>
        <taxon>Eukaryota</taxon>
        <taxon>Viridiplantae</taxon>
        <taxon>Streptophyta</taxon>
        <taxon>Embryophyta</taxon>
        <taxon>Tracheophyta</taxon>
        <taxon>Spermatophyta</taxon>
        <taxon>Magnoliopsida</taxon>
        <taxon>Liliopsida</taxon>
        <taxon>Poales</taxon>
        <taxon>Poaceae</taxon>
        <taxon>PACMAD clade</taxon>
        <taxon>Panicoideae</taxon>
        <taxon>Panicodae</taxon>
        <taxon>Paniceae</taxon>
        <taxon>Melinidinae</taxon>
        <taxon>Urochloa</taxon>
    </lineage>
</organism>